<evidence type="ECO:0000313" key="1">
    <source>
        <dbReference type="EMBL" id="KAG5384197.1"/>
    </source>
</evidence>
<accession>A0ABQ7LCA6</accession>
<sequence>MTPYILAPRSVSAFTLRPLSHHSIKMEIFHFSYDLREMAFEGLTRMHRLVLYRCSEELDRYAMTELWLKPGRYRPSGTSARSLRSDRALARARSLCSDQAGRALGRYVATELWRELGRYVATERNDCSRPIGSDVRSLRSDRHRLGLGCKVATGQRVCAVVTQRPSLVRLLLNLQGYYFVKTSYWLSFFYKNYIFIFTISFENTISGDFWVRSVKMSSKKKIAKKGS</sequence>
<keyword evidence="2" id="KW-1185">Reference proteome</keyword>
<proteinExistence type="predicted"/>
<dbReference type="Proteomes" id="UP000823674">
    <property type="component" value="Chromosome A09"/>
</dbReference>
<comment type="caution">
    <text evidence="1">The sequence shown here is derived from an EMBL/GenBank/DDBJ whole genome shotgun (WGS) entry which is preliminary data.</text>
</comment>
<protein>
    <submittedName>
        <fullName evidence="1">Uncharacterized protein</fullName>
    </submittedName>
</protein>
<name>A0ABQ7LCA6_BRACM</name>
<reference evidence="1 2" key="1">
    <citation type="submission" date="2021-03" db="EMBL/GenBank/DDBJ databases">
        <authorList>
            <person name="King G.J."/>
            <person name="Bancroft I."/>
            <person name="Baten A."/>
            <person name="Bloomfield J."/>
            <person name="Borpatragohain P."/>
            <person name="He Z."/>
            <person name="Irish N."/>
            <person name="Irwin J."/>
            <person name="Liu K."/>
            <person name="Mauleon R.P."/>
            <person name="Moore J."/>
            <person name="Morris R."/>
            <person name="Ostergaard L."/>
            <person name="Wang B."/>
            <person name="Wells R."/>
        </authorList>
    </citation>
    <scope>NUCLEOTIDE SEQUENCE [LARGE SCALE GENOMIC DNA]</scope>
    <source>
        <strain evidence="1">R-o-18</strain>
        <tissue evidence="1">Leaf</tissue>
    </source>
</reference>
<gene>
    <name evidence="1" type="primary">A09g507540.1_BraROA</name>
    <name evidence="1" type="ORF">IGI04_035667</name>
</gene>
<organism evidence="1 2">
    <name type="scientific">Brassica rapa subsp. trilocularis</name>
    <dbReference type="NCBI Taxonomy" id="1813537"/>
    <lineage>
        <taxon>Eukaryota</taxon>
        <taxon>Viridiplantae</taxon>
        <taxon>Streptophyta</taxon>
        <taxon>Embryophyta</taxon>
        <taxon>Tracheophyta</taxon>
        <taxon>Spermatophyta</taxon>
        <taxon>Magnoliopsida</taxon>
        <taxon>eudicotyledons</taxon>
        <taxon>Gunneridae</taxon>
        <taxon>Pentapetalae</taxon>
        <taxon>rosids</taxon>
        <taxon>malvids</taxon>
        <taxon>Brassicales</taxon>
        <taxon>Brassicaceae</taxon>
        <taxon>Brassiceae</taxon>
        <taxon>Brassica</taxon>
    </lineage>
</organism>
<dbReference type="EMBL" id="JADBGQ010000008">
    <property type="protein sequence ID" value="KAG5384197.1"/>
    <property type="molecule type" value="Genomic_DNA"/>
</dbReference>
<evidence type="ECO:0000313" key="2">
    <source>
        <dbReference type="Proteomes" id="UP000823674"/>
    </source>
</evidence>